<feature type="compositionally biased region" description="Polar residues" evidence="7">
    <location>
        <begin position="272"/>
        <end position="283"/>
    </location>
</feature>
<organism evidence="9 10">
    <name type="scientific">Haemaphysalis longicornis</name>
    <name type="common">Bush tick</name>
    <dbReference type="NCBI Taxonomy" id="44386"/>
    <lineage>
        <taxon>Eukaryota</taxon>
        <taxon>Metazoa</taxon>
        <taxon>Ecdysozoa</taxon>
        <taxon>Arthropoda</taxon>
        <taxon>Chelicerata</taxon>
        <taxon>Arachnida</taxon>
        <taxon>Acari</taxon>
        <taxon>Parasitiformes</taxon>
        <taxon>Ixodida</taxon>
        <taxon>Ixodoidea</taxon>
        <taxon>Ixodidae</taxon>
        <taxon>Haemaphysalinae</taxon>
        <taxon>Haemaphysalis</taxon>
    </lineage>
</organism>
<feature type="compositionally biased region" description="Low complexity" evidence="7">
    <location>
        <begin position="236"/>
        <end position="246"/>
    </location>
</feature>
<dbReference type="EMBL" id="JABSTR010000004">
    <property type="protein sequence ID" value="KAH9368475.1"/>
    <property type="molecule type" value="Genomic_DNA"/>
</dbReference>
<keyword evidence="5" id="KW-0325">Glycoprotein</keyword>
<keyword evidence="8" id="KW-1133">Transmembrane helix</keyword>
<dbReference type="Gene3D" id="1.20.1730.10">
    <property type="entry name" value="Sodium/glucose cotransporter"/>
    <property type="match status" value="1"/>
</dbReference>
<evidence type="ECO:0000256" key="4">
    <source>
        <dbReference type="ARBA" id="ARBA00023065"/>
    </source>
</evidence>
<proteinExistence type="predicted"/>
<keyword evidence="1" id="KW-0813">Transport</keyword>
<gene>
    <name evidence="9" type="ORF">HPB48_023101</name>
</gene>
<comment type="caution">
    <text evidence="9">The sequence shown here is derived from an EMBL/GenBank/DDBJ whole genome shotgun (WGS) entry which is preliminary data.</text>
</comment>
<dbReference type="Proteomes" id="UP000821853">
    <property type="component" value="Chromosome 2"/>
</dbReference>
<keyword evidence="10" id="KW-1185">Reference proteome</keyword>
<sequence length="360" mass="38058">MKERKGLSSMPKSLVCCALRASDMEVVTVLRCMLCLLGAVATAMAWSVESVYRLWALSSDLVYVLLFPQFVALYFLRSQSNAYGAVIGFLVGIVARVACGEPQMGVPVLLKLPLYDVERGQLFPFRTLCMLLSLGSLLGGSHLAASVFQSRRLPDVWHCFTADTLILYCPPNSPAAVASPIVRNIGDRASAPFKYSASQTVVSSGGSDETPKQEPKTATLSLPETVPTPSAAQLESSPTPTPQQSPADIDKPKKKRKRPKDGESKSNGGGAKSTSSSAPSVQNEAVKLEAAAVPKGGPAASADPDKKSREARRPKGATPKGSARSQKTVGGGIVGSNDGSMVCKEYNNPKETGKKQMPAT</sequence>
<evidence type="ECO:0000256" key="5">
    <source>
        <dbReference type="ARBA" id="ARBA00023180"/>
    </source>
</evidence>
<keyword evidence="8" id="KW-0812">Transmembrane</keyword>
<evidence type="ECO:0000313" key="9">
    <source>
        <dbReference type="EMBL" id="KAH9368475.1"/>
    </source>
</evidence>
<feature type="compositionally biased region" description="Polar residues" evidence="7">
    <location>
        <begin position="216"/>
        <end position="235"/>
    </location>
</feature>
<feature type="transmembrane region" description="Helical" evidence="8">
    <location>
        <begin position="83"/>
        <end position="103"/>
    </location>
</feature>
<evidence type="ECO:0000256" key="8">
    <source>
        <dbReference type="SAM" id="Phobius"/>
    </source>
</evidence>
<keyword evidence="4" id="KW-0406">Ion transport</keyword>
<dbReference type="PANTHER" id="PTHR45897">
    <property type="entry name" value="HIGH-AFFINITY CHOLINE TRANSPORTER 1"/>
    <property type="match status" value="1"/>
</dbReference>
<evidence type="ECO:0000256" key="7">
    <source>
        <dbReference type="SAM" id="MobiDB-lite"/>
    </source>
</evidence>
<accession>A0A9J6G0H3</accession>
<dbReference type="GO" id="GO:0005307">
    <property type="term" value="F:choline:sodium symporter activity"/>
    <property type="evidence" value="ECO:0007669"/>
    <property type="project" value="TreeGrafter"/>
</dbReference>
<keyword evidence="2" id="KW-0769">Symport</keyword>
<evidence type="ECO:0000256" key="3">
    <source>
        <dbReference type="ARBA" id="ARBA00023053"/>
    </source>
</evidence>
<keyword evidence="8" id="KW-0472">Membrane</keyword>
<evidence type="ECO:0000256" key="6">
    <source>
        <dbReference type="ARBA" id="ARBA00023201"/>
    </source>
</evidence>
<protein>
    <submittedName>
        <fullName evidence="9">Uncharacterized protein</fullName>
    </submittedName>
</protein>
<reference evidence="9 10" key="1">
    <citation type="journal article" date="2020" name="Cell">
        <title>Large-Scale Comparative Analyses of Tick Genomes Elucidate Their Genetic Diversity and Vector Capacities.</title>
        <authorList>
            <consortium name="Tick Genome and Microbiome Consortium (TIGMIC)"/>
            <person name="Jia N."/>
            <person name="Wang J."/>
            <person name="Shi W."/>
            <person name="Du L."/>
            <person name="Sun Y."/>
            <person name="Zhan W."/>
            <person name="Jiang J.F."/>
            <person name="Wang Q."/>
            <person name="Zhang B."/>
            <person name="Ji P."/>
            <person name="Bell-Sakyi L."/>
            <person name="Cui X.M."/>
            <person name="Yuan T.T."/>
            <person name="Jiang B.G."/>
            <person name="Yang W.F."/>
            <person name="Lam T.T."/>
            <person name="Chang Q.C."/>
            <person name="Ding S.J."/>
            <person name="Wang X.J."/>
            <person name="Zhu J.G."/>
            <person name="Ruan X.D."/>
            <person name="Zhao L."/>
            <person name="Wei J.T."/>
            <person name="Ye R.Z."/>
            <person name="Que T.C."/>
            <person name="Du C.H."/>
            <person name="Zhou Y.H."/>
            <person name="Cheng J.X."/>
            <person name="Dai P.F."/>
            <person name="Guo W.B."/>
            <person name="Han X.H."/>
            <person name="Huang E.J."/>
            <person name="Li L.F."/>
            <person name="Wei W."/>
            <person name="Gao Y.C."/>
            <person name="Liu J.Z."/>
            <person name="Shao H.Z."/>
            <person name="Wang X."/>
            <person name="Wang C.C."/>
            <person name="Yang T.C."/>
            <person name="Huo Q.B."/>
            <person name="Li W."/>
            <person name="Chen H.Y."/>
            <person name="Chen S.E."/>
            <person name="Zhou L.G."/>
            <person name="Ni X.B."/>
            <person name="Tian J.H."/>
            <person name="Sheng Y."/>
            <person name="Liu T."/>
            <person name="Pan Y.S."/>
            <person name="Xia L.Y."/>
            <person name="Li J."/>
            <person name="Zhao F."/>
            <person name="Cao W.C."/>
        </authorList>
    </citation>
    <scope>NUCLEOTIDE SEQUENCE [LARGE SCALE GENOMIC DNA]</scope>
    <source>
        <strain evidence="9">HaeL-2018</strain>
    </source>
</reference>
<feature type="region of interest" description="Disordered" evidence="7">
    <location>
        <begin position="200"/>
        <end position="360"/>
    </location>
</feature>
<evidence type="ECO:0000256" key="1">
    <source>
        <dbReference type="ARBA" id="ARBA00022448"/>
    </source>
</evidence>
<feature type="transmembrane region" description="Helical" evidence="8">
    <location>
        <begin position="54"/>
        <end position="76"/>
    </location>
</feature>
<dbReference type="GO" id="GO:0005886">
    <property type="term" value="C:plasma membrane"/>
    <property type="evidence" value="ECO:0007669"/>
    <property type="project" value="TreeGrafter"/>
</dbReference>
<evidence type="ECO:0000256" key="2">
    <source>
        <dbReference type="ARBA" id="ARBA00022847"/>
    </source>
</evidence>
<dbReference type="VEuPathDB" id="VectorBase:HLOH_056055"/>
<feature type="compositionally biased region" description="Basic and acidic residues" evidence="7">
    <location>
        <begin position="303"/>
        <end position="313"/>
    </location>
</feature>
<dbReference type="GO" id="GO:0008292">
    <property type="term" value="P:acetylcholine biosynthetic process"/>
    <property type="evidence" value="ECO:0007669"/>
    <property type="project" value="TreeGrafter"/>
</dbReference>
<dbReference type="InterPro" id="IPR038377">
    <property type="entry name" value="Na/Glc_symporter_sf"/>
</dbReference>
<keyword evidence="3" id="KW-0915">Sodium</keyword>
<evidence type="ECO:0000313" key="10">
    <source>
        <dbReference type="Proteomes" id="UP000821853"/>
    </source>
</evidence>
<keyword evidence="6" id="KW-0739">Sodium transport</keyword>
<name>A0A9J6G0H3_HAELO</name>
<dbReference type="InterPro" id="IPR052244">
    <property type="entry name" value="Choline_transporter"/>
</dbReference>
<feature type="transmembrane region" description="Helical" evidence="8">
    <location>
        <begin position="29"/>
        <end position="48"/>
    </location>
</feature>
<dbReference type="PANTHER" id="PTHR45897:SF4">
    <property type="entry name" value="HIGH-AFFINITY CHOLINE TRANSPORTER 1"/>
    <property type="match status" value="1"/>
</dbReference>
<dbReference type="OrthoDB" id="546820at2759"/>
<dbReference type="AlphaFoldDB" id="A0A9J6G0H3"/>